<proteinExistence type="predicted"/>
<evidence type="ECO:0000256" key="6">
    <source>
        <dbReference type="ARBA" id="ARBA00023065"/>
    </source>
</evidence>
<dbReference type="RefSeq" id="WP_022542277.1">
    <property type="nucleotide sequence ID" value="NC_022521.1"/>
</dbReference>
<dbReference type="SUPFAM" id="SSF116726">
    <property type="entry name" value="TrkA C-terminal domain-like"/>
    <property type="match status" value="1"/>
</dbReference>
<feature type="domain" description="RCK N-terminal" evidence="7">
    <location>
        <begin position="1"/>
        <end position="121"/>
    </location>
</feature>
<evidence type="ECO:0000313" key="9">
    <source>
        <dbReference type="EMBL" id="BAN91011.1"/>
    </source>
</evidence>
<dbReference type="GeneID" id="17110740"/>
<dbReference type="InterPro" id="IPR006037">
    <property type="entry name" value="RCK_C"/>
</dbReference>
<keyword evidence="6" id="KW-0406">Ion transport</keyword>
<keyword evidence="10" id="KW-1185">Reference proteome</keyword>
<dbReference type="InterPro" id="IPR036291">
    <property type="entry name" value="NAD(P)-bd_dom_sf"/>
</dbReference>
<dbReference type="EMBL" id="AP012489">
    <property type="protein sequence ID" value="BAN91011.1"/>
    <property type="molecule type" value="Genomic_DNA"/>
</dbReference>
<name>U3TEY1_9CREN</name>
<dbReference type="PROSITE" id="PS51202">
    <property type="entry name" value="RCK_C"/>
    <property type="match status" value="1"/>
</dbReference>
<gene>
    <name evidence="9" type="primary">trkA</name>
    <name evidence="9" type="ORF">ACAM_1542</name>
</gene>
<dbReference type="InterPro" id="IPR050721">
    <property type="entry name" value="Trk_Ktr_HKT_K-transport"/>
</dbReference>
<dbReference type="GO" id="GO:0015079">
    <property type="term" value="F:potassium ion transmembrane transporter activity"/>
    <property type="evidence" value="ECO:0007669"/>
    <property type="project" value="InterPro"/>
</dbReference>
<dbReference type="GO" id="GO:0005886">
    <property type="term" value="C:plasma membrane"/>
    <property type="evidence" value="ECO:0007669"/>
    <property type="project" value="InterPro"/>
</dbReference>
<dbReference type="Pfam" id="PF02254">
    <property type="entry name" value="TrkA_N"/>
    <property type="match status" value="1"/>
</dbReference>
<dbReference type="PROSITE" id="PS51201">
    <property type="entry name" value="RCK_N"/>
    <property type="match status" value="1"/>
</dbReference>
<dbReference type="OrthoDB" id="24929at2157"/>
<evidence type="ECO:0000256" key="2">
    <source>
        <dbReference type="ARBA" id="ARBA00022448"/>
    </source>
</evidence>
<dbReference type="PANTHER" id="PTHR43833:SF5">
    <property type="entry name" value="TRK SYSTEM POTASSIUM UPTAKE PROTEIN TRKA"/>
    <property type="match status" value="1"/>
</dbReference>
<dbReference type="InterPro" id="IPR006036">
    <property type="entry name" value="K_uptake_TrkA"/>
</dbReference>
<dbReference type="Gene3D" id="3.30.70.1450">
    <property type="entry name" value="Regulator of K+ conductance, C-terminal domain"/>
    <property type="match status" value="1"/>
</dbReference>
<feature type="domain" description="RCK C-terminal" evidence="8">
    <location>
        <begin position="137"/>
        <end position="220"/>
    </location>
</feature>
<evidence type="ECO:0000256" key="5">
    <source>
        <dbReference type="ARBA" id="ARBA00023027"/>
    </source>
</evidence>
<evidence type="ECO:0000259" key="7">
    <source>
        <dbReference type="PROSITE" id="PS51201"/>
    </source>
</evidence>
<dbReference type="InterPro" id="IPR003148">
    <property type="entry name" value="RCK_N"/>
</dbReference>
<dbReference type="KEGG" id="acj:ACAM_1542"/>
<dbReference type="InterPro" id="IPR036721">
    <property type="entry name" value="RCK_C_sf"/>
</dbReference>
<evidence type="ECO:0000313" key="10">
    <source>
        <dbReference type="Proteomes" id="UP000016887"/>
    </source>
</evidence>
<dbReference type="STRING" id="1198449.ACAM_1542"/>
<keyword evidence="2" id="KW-0813">Transport</keyword>
<evidence type="ECO:0000259" key="8">
    <source>
        <dbReference type="PROSITE" id="PS51202"/>
    </source>
</evidence>
<evidence type="ECO:0000256" key="1">
    <source>
        <dbReference type="ARBA" id="ARBA00003660"/>
    </source>
</evidence>
<dbReference type="Gene3D" id="3.40.50.720">
    <property type="entry name" value="NAD(P)-binding Rossmann-like Domain"/>
    <property type="match status" value="1"/>
</dbReference>
<keyword evidence="4" id="KW-0630">Potassium</keyword>
<dbReference type="PANTHER" id="PTHR43833">
    <property type="entry name" value="POTASSIUM CHANNEL PROTEIN 2-RELATED-RELATED"/>
    <property type="match status" value="1"/>
</dbReference>
<keyword evidence="5" id="KW-0520">NAD</keyword>
<reference evidence="9 10" key="1">
    <citation type="journal article" date="2013" name="Appl. Environ. Microbiol.">
        <title>Variation of the Virus-Related Elements within Syntenic Genomes of the Hyperthermophilic Archaeon Aeropyrum.</title>
        <authorList>
            <person name="Daifuku T."/>
            <person name="Yoshida T."/>
            <person name="Kitamura T."/>
            <person name="Kawaichi S."/>
            <person name="Inoue T."/>
            <person name="Nomura K."/>
            <person name="Yoshida Y."/>
            <person name="Kuno S."/>
            <person name="Sako Y."/>
        </authorList>
    </citation>
    <scope>NUCLEOTIDE SEQUENCE [LARGE SCALE GENOMIC DNA]</scope>
    <source>
        <strain evidence="9 10">SY1</strain>
    </source>
</reference>
<evidence type="ECO:0000256" key="3">
    <source>
        <dbReference type="ARBA" id="ARBA00022538"/>
    </source>
</evidence>
<accession>U3TEY1</accession>
<dbReference type="eggNOG" id="arCOG01957">
    <property type="taxonomic scope" value="Archaea"/>
</dbReference>
<keyword evidence="3" id="KW-0633">Potassium transport</keyword>
<organism evidence="9 10">
    <name type="scientific">Aeropyrum camini SY1 = JCM 12091</name>
    <dbReference type="NCBI Taxonomy" id="1198449"/>
    <lineage>
        <taxon>Archaea</taxon>
        <taxon>Thermoproteota</taxon>
        <taxon>Thermoprotei</taxon>
        <taxon>Desulfurococcales</taxon>
        <taxon>Desulfurococcaceae</taxon>
        <taxon>Aeropyrum</taxon>
    </lineage>
</organism>
<sequence>MRILIVGAGRVGRELAKRLSHAGYSVTIVDKDGEKLEIAQSEADVEGLQIDVTDPRFYSEIDIPSYDVLVAATDRDEVNLFLVAMAMAYGMEKIYVRVRMKETVRILTTLGVHDMIVEPDIIAGLLYSSITGKGRPILISDVFVGRYVVAAATVTKQSPVRGQRLKNLLKLRDLEGRVKVLAVFDGNELRDPEEISTIEEGHTIIALVDREYLEEFAKLY</sequence>
<dbReference type="AlphaFoldDB" id="U3TEY1"/>
<dbReference type="PRINTS" id="PR00335">
    <property type="entry name" value="KUPTAKETRKA"/>
</dbReference>
<comment type="function">
    <text evidence="1">Part of a potassium transport system.</text>
</comment>
<dbReference type="SUPFAM" id="SSF51735">
    <property type="entry name" value="NAD(P)-binding Rossmann-fold domains"/>
    <property type="match status" value="1"/>
</dbReference>
<dbReference type="Proteomes" id="UP000016887">
    <property type="component" value="Chromosome"/>
</dbReference>
<protein>
    <submittedName>
        <fullName evidence="9">Trk system potassium uptake protein TrkA</fullName>
    </submittedName>
</protein>
<evidence type="ECO:0000256" key="4">
    <source>
        <dbReference type="ARBA" id="ARBA00022958"/>
    </source>
</evidence>